<protein>
    <submittedName>
        <fullName evidence="1">Uncharacterized protein</fullName>
    </submittedName>
</protein>
<proteinExistence type="predicted"/>
<comment type="caution">
    <text evidence="1">The sequence shown here is derived from an EMBL/GenBank/DDBJ whole genome shotgun (WGS) entry which is preliminary data.</text>
</comment>
<reference evidence="1" key="1">
    <citation type="journal article" date="2014" name="Int. J. Syst. Evol. Microbiol.">
        <title>Complete genome sequence of Corynebacterium casei LMG S-19264T (=DSM 44701T), isolated from a smear-ripened cheese.</title>
        <authorList>
            <consortium name="US DOE Joint Genome Institute (JGI-PGF)"/>
            <person name="Walter F."/>
            <person name="Albersmeier A."/>
            <person name="Kalinowski J."/>
            <person name="Ruckert C."/>
        </authorList>
    </citation>
    <scope>NUCLEOTIDE SEQUENCE</scope>
    <source>
        <strain evidence="1">JCM 31311</strain>
    </source>
</reference>
<gene>
    <name evidence="1" type="ORF">GCM10008957_32150</name>
</gene>
<dbReference type="EMBL" id="BMQL01000020">
    <property type="protein sequence ID" value="GGR17122.1"/>
    <property type="molecule type" value="Genomic_DNA"/>
</dbReference>
<accession>A0A918F7U0</accession>
<keyword evidence="2" id="KW-1185">Reference proteome</keyword>
<organism evidence="1 2">
    <name type="scientific">Deinococcus ruber</name>
    <dbReference type="NCBI Taxonomy" id="1848197"/>
    <lineage>
        <taxon>Bacteria</taxon>
        <taxon>Thermotogati</taxon>
        <taxon>Deinococcota</taxon>
        <taxon>Deinococci</taxon>
        <taxon>Deinococcales</taxon>
        <taxon>Deinococcaceae</taxon>
        <taxon>Deinococcus</taxon>
    </lineage>
</organism>
<dbReference type="RefSeq" id="WP_189091544.1">
    <property type="nucleotide sequence ID" value="NZ_BMQL01000020.1"/>
</dbReference>
<dbReference type="Proteomes" id="UP000603865">
    <property type="component" value="Unassembled WGS sequence"/>
</dbReference>
<name>A0A918F7U0_9DEIO</name>
<dbReference type="AlphaFoldDB" id="A0A918F7U0"/>
<sequence length="116" mass="13224">MITITGTDSRGEPRTLRVPFLLDEAFDAVALQALHRTPGDLVFASGAIQMRSRRITEEQVRAAGTLCSRWLRQRCLQLQTNGGMRLGHSRWRKITRVEFDTQALDDIRREAERSAD</sequence>
<evidence type="ECO:0000313" key="2">
    <source>
        <dbReference type="Proteomes" id="UP000603865"/>
    </source>
</evidence>
<evidence type="ECO:0000313" key="1">
    <source>
        <dbReference type="EMBL" id="GGR17122.1"/>
    </source>
</evidence>
<reference evidence="1" key="2">
    <citation type="submission" date="2020-09" db="EMBL/GenBank/DDBJ databases">
        <authorList>
            <person name="Sun Q."/>
            <person name="Ohkuma M."/>
        </authorList>
    </citation>
    <scope>NUCLEOTIDE SEQUENCE</scope>
    <source>
        <strain evidence="1">JCM 31311</strain>
    </source>
</reference>